<protein>
    <recommendedName>
        <fullName evidence="1">DUF6879 domain-containing protein</fullName>
    </recommendedName>
</protein>
<organism evidence="2 3">
    <name type="scientific">Streptosporangium oxazolinicum</name>
    <dbReference type="NCBI Taxonomy" id="909287"/>
    <lineage>
        <taxon>Bacteria</taxon>
        <taxon>Bacillati</taxon>
        <taxon>Actinomycetota</taxon>
        <taxon>Actinomycetes</taxon>
        <taxon>Streptosporangiales</taxon>
        <taxon>Streptosporangiaceae</taxon>
        <taxon>Streptosporangium</taxon>
    </lineage>
</organism>
<gene>
    <name evidence="2" type="ORF">GCM10022252_08690</name>
</gene>
<keyword evidence="3" id="KW-1185">Reference proteome</keyword>
<evidence type="ECO:0000259" key="1">
    <source>
        <dbReference type="Pfam" id="PF21806"/>
    </source>
</evidence>
<dbReference type="Pfam" id="PF21806">
    <property type="entry name" value="DUF6879"/>
    <property type="match status" value="1"/>
</dbReference>
<reference evidence="3" key="1">
    <citation type="journal article" date="2019" name="Int. J. Syst. Evol. Microbiol.">
        <title>The Global Catalogue of Microorganisms (GCM) 10K type strain sequencing project: providing services to taxonomists for standard genome sequencing and annotation.</title>
        <authorList>
            <consortium name="The Broad Institute Genomics Platform"/>
            <consortium name="The Broad Institute Genome Sequencing Center for Infectious Disease"/>
            <person name="Wu L."/>
            <person name="Ma J."/>
        </authorList>
    </citation>
    <scope>NUCLEOTIDE SEQUENCE [LARGE SCALE GENOMIC DNA]</scope>
    <source>
        <strain evidence="3">JCM 17388</strain>
    </source>
</reference>
<dbReference type="Proteomes" id="UP001501251">
    <property type="component" value="Unassembled WGS sequence"/>
</dbReference>
<sequence>MTRFVDRPEFTDLVLGFEHTAFRLEVRDRYNEPSEAEVLHRFLSSGQLDDSYMSDWVEELGPRLAGGQRMDRVRVVSEPHSDYTRFGLALATYNTAAGEDIRYLPRHQAAGLDLPEHDFWLIDSTTLLILTFDDDDVLLGADLIDDPAVVVKHCYYRDVARRHAFPWIEYKTRVDLPESP</sequence>
<accession>A0ABP8AEP6</accession>
<proteinExistence type="predicted"/>
<comment type="caution">
    <text evidence="2">The sequence shown here is derived from an EMBL/GenBank/DDBJ whole genome shotgun (WGS) entry which is preliminary data.</text>
</comment>
<dbReference type="InterPro" id="IPR049244">
    <property type="entry name" value="DUF6879"/>
</dbReference>
<feature type="domain" description="DUF6879" evidence="1">
    <location>
        <begin position="9"/>
        <end position="171"/>
    </location>
</feature>
<dbReference type="RefSeq" id="WP_344915134.1">
    <property type="nucleotide sequence ID" value="NZ_BAABAQ010000001.1"/>
</dbReference>
<evidence type="ECO:0000313" key="2">
    <source>
        <dbReference type="EMBL" id="GAA4182578.1"/>
    </source>
</evidence>
<dbReference type="EMBL" id="BAABAQ010000001">
    <property type="protein sequence ID" value="GAA4182578.1"/>
    <property type="molecule type" value="Genomic_DNA"/>
</dbReference>
<name>A0ABP8AEP6_9ACTN</name>
<evidence type="ECO:0000313" key="3">
    <source>
        <dbReference type="Proteomes" id="UP001501251"/>
    </source>
</evidence>